<evidence type="ECO:0000256" key="1">
    <source>
        <dbReference type="SAM" id="MobiDB-lite"/>
    </source>
</evidence>
<feature type="compositionally biased region" description="Acidic residues" evidence="1">
    <location>
        <begin position="234"/>
        <end position="268"/>
    </location>
</feature>
<accession>A0ABU2NE86</accession>
<protein>
    <submittedName>
        <fullName evidence="2">IniB N-terminal domain-containing protein</fullName>
    </submittedName>
</protein>
<proteinExistence type="predicted"/>
<dbReference type="EMBL" id="JAVREJ010000017">
    <property type="protein sequence ID" value="MDT0352256.1"/>
    <property type="molecule type" value="Genomic_DNA"/>
</dbReference>
<feature type="compositionally biased region" description="Polar residues" evidence="1">
    <location>
        <begin position="62"/>
        <end position="73"/>
    </location>
</feature>
<feature type="region of interest" description="Disordered" evidence="1">
    <location>
        <begin position="215"/>
        <end position="268"/>
    </location>
</feature>
<comment type="caution">
    <text evidence="2">The sequence shown here is derived from an EMBL/GenBank/DDBJ whole genome shotgun (WGS) entry which is preliminary data.</text>
</comment>
<sequence>MVAFSDIIDFLLNLLSDETARAEFDQDPQGSLEQAGLEGVTAADIRDARLQLADSGAVSATDDGSASSRTGSSYPDGDDPIREIGYTTQHYVADEQVTYDDSGHADLSLVQGDTFVTIDDRDTLFFQSISDDDVTINQDNSVNNQLAIQDNDVTVSDDDTTINAEDSFNSDDDLVAIQDNDVNGGDEVIDIDVTGGVASDAEAPSPVVETAVLEPGELDADPSADFGAVSGPAEVDEPVEEPVDDADAAVDDADAADLAADDSDALAV</sequence>
<name>A0ABU2NE86_9PSEU</name>
<evidence type="ECO:0000313" key="2">
    <source>
        <dbReference type="EMBL" id="MDT0352256.1"/>
    </source>
</evidence>
<keyword evidence="3" id="KW-1185">Reference proteome</keyword>
<feature type="region of interest" description="Disordered" evidence="1">
    <location>
        <begin position="56"/>
        <end position="83"/>
    </location>
</feature>
<dbReference type="InterPro" id="IPR049709">
    <property type="entry name" value="IniB-like_N"/>
</dbReference>
<dbReference type="RefSeq" id="WP_311558764.1">
    <property type="nucleotide sequence ID" value="NZ_JAVREJ010000017.1"/>
</dbReference>
<reference evidence="3" key="1">
    <citation type="submission" date="2023-07" db="EMBL/GenBank/DDBJ databases">
        <title>30 novel species of actinomycetes from the DSMZ collection.</title>
        <authorList>
            <person name="Nouioui I."/>
        </authorList>
    </citation>
    <scope>NUCLEOTIDE SEQUENCE [LARGE SCALE GENOMIC DNA]</scope>
    <source>
        <strain evidence="3">DSM 45834</strain>
    </source>
</reference>
<gene>
    <name evidence="2" type="ORF">RM445_22250</name>
</gene>
<dbReference type="Proteomes" id="UP001183202">
    <property type="component" value="Unassembled WGS sequence"/>
</dbReference>
<evidence type="ECO:0000313" key="3">
    <source>
        <dbReference type="Proteomes" id="UP001183202"/>
    </source>
</evidence>
<dbReference type="NCBIfam" id="NF038175">
    <property type="entry name" value="IniB_NTERM"/>
    <property type="match status" value="1"/>
</dbReference>
<organism evidence="2 3">
    <name type="scientific">Pseudonocardia charpentierae</name>
    <dbReference type="NCBI Taxonomy" id="3075545"/>
    <lineage>
        <taxon>Bacteria</taxon>
        <taxon>Bacillati</taxon>
        <taxon>Actinomycetota</taxon>
        <taxon>Actinomycetes</taxon>
        <taxon>Pseudonocardiales</taxon>
        <taxon>Pseudonocardiaceae</taxon>
        <taxon>Pseudonocardia</taxon>
    </lineage>
</organism>